<dbReference type="Proteomes" id="UP000623687">
    <property type="component" value="Unassembled WGS sequence"/>
</dbReference>
<sequence>MSRQTKDLLQALIKWPVVDIKIFLVEIMEDGRQDSDELALSIIDLLLAAARQSTESCFIFLEAGMLDILLYFYLDGDLNLDTQKAAQKACFGLAKFRPPDNNVILSFTRSFLSAPLDLQSTIPIQDPIIIPLAVDRHRLRQIVICYFVPLFCAIARTSSACLDTLLNARIAELLWAIALLQDTSYLRFKQDNLNIASREYETICYDIMDEASQIFVPDASDVLSRHYTGALYSNRV</sequence>
<evidence type="ECO:0000313" key="2">
    <source>
        <dbReference type="Proteomes" id="UP000623687"/>
    </source>
</evidence>
<name>A0A8H7DSN4_PLEOS</name>
<proteinExistence type="predicted"/>
<comment type="caution">
    <text evidence="1">The sequence shown here is derived from an EMBL/GenBank/DDBJ whole genome shotgun (WGS) entry which is preliminary data.</text>
</comment>
<accession>A0A8H7DSN4</accession>
<reference evidence="1" key="1">
    <citation type="submission" date="2019-07" db="EMBL/GenBank/DDBJ databases">
        <authorList>
            <person name="Palmer J.M."/>
        </authorList>
    </citation>
    <scope>NUCLEOTIDE SEQUENCE</scope>
    <source>
        <strain evidence="1">PC9</strain>
    </source>
</reference>
<gene>
    <name evidence="1" type="ORF">PC9H_010047</name>
</gene>
<keyword evidence="2" id="KW-1185">Reference proteome</keyword>
<dbReference type="VEuPathDB" id="FungiDB:PC9H_010047"/>
<dbReference type="GeneID" id="59379865"/>
<dbReference type="RefSeq" id="XP_036628930.1">
    <property type="nucleotide sequence ID" value="XM_036779541.1"/>
</dbReference>
<organism evidence="1 2">
    <name type="scientific">Pleurotus ostreatus</name>
    <name type="common">Oyster mushroom</name>
    <name type="synonym">White-rot fungus</name>
    <dbReference type="NCBI Taxonomy" id="5322"/>
    <lineage>
        <taxon>Eukaryota</taxon>
        <taxon>Fungi</taxon>
        <taxon>Dikarya</taxon>
        <taxon>Basidiomycota</taxon>
        <taxon>Agaricomycotina</taxon>
        <taxon>Agaricomycetes</taxon>
        <taxon>Agaricomycetidae</taxon>
        <taxon>Agaricales</taxon>
        <taxon>Pleurotineae</taxon>
        <taxon>Pleurotaceae</taxon>
        <taxon>Pleurotus</taxon>
    </lineage>
</organism>
<dbReference type="AlphaFoldDB" id="A0A8H7DSN4"/>
<dbReference type="EMBL" id="JACETU010000007">
    <property type="protein sequence ID" value="KAF7424736.1"/>
    <property type="molecule type" value="Genomic_DNA"/>
</dbReference>
<evidence type="ECO:0000313" key="1">
    <source>
        <dbReference type="EMBL" id="KAF7424736.1"/>
    </source>
</evidence>
<protein>
    <submittedName>
        <fullName evidence="1">Uncharacterized protein</fullName>
    </submittedName>
</protein>
<dbReference type="OrthoDB" id="10435271at2759"/>